<sequence>MKRIKITNFRKAKEPCEIELGPITFFTGQNNSGKSTVLKSLMVLSDYGKSDNHLELTFRGENKWNHKIDCYQNASNWDNFKQGMHEIEFSFDNRDFQTTLKFRPLIQTLKKTEKIQSGLLESISITRISDGSWFKMEHLEEDKFQIHVEERFIESRKTDTSREIENLEIYKSKIERRIESGEKRLLDTKETRTQIRLKEDIAKQKQTIKDINISLKELHGEMQVDKDILVFSPIFEMKDLRDGLPVIDRIIRMSLMKYFRENEKQIGYSNDRNINFTLMRVSDTITGAINFTVDHLSPHRNSQTRLYINDEHTNDIYDLISKHAQNPIKKTSRAGKFLKDWMVKFDIGIDYNIKPVEGIASMIHIYESEEDKKNETPINLVDKGFGAGQIFTILLCIALKINDKENGKRPMTRERFLLGKEAIIMIEEPETNLHPALQSELAELFFDAYDNYGIRFIIETHSEYILRKSQLFVKSFNSEKSENEIPFKVYYFDKDKGPYQMRYNSDGSFKDEFGKGFFDESSRLIFDLY</sequence>
<organism evidence="1 2">
    <name type="scientific">Halosquirtibacter laminarini</name>
    <dbReference type="NCBI Taxonomy" id="3374600"/>
    <lineage>
        <taxon>Bacteria</taxon>
        <taxon>Pseudomonadati</taxon>
        <taxon>Bacteroidota</taxon>
        <taxon>Bacteroidia</taxon>
        <taxon>Marinilabiliales</taxon>
        <taxon>Prolixibacteraceae</taxon>
        <taxon>Halosquirtibacter</taxon>
    </lineage>
</organism>
<proteinExistence type="predicted"/>
<protein>
    <submittedName>
        <fullName evidence="1">AAA family ATPase</fullName>
    </submittedName>
</protein>
<dbReference type="Proteomes" id="UP000826212">
    <property type="component" value="Chromosome"/>
</dbReference>
<keyword evidence="2" id="KW-1185">Reference proteome</keyword>
<evidence type="ECO:0000313" key="2">
    <source>
        <dbReference type="Proteomes" id="UP000826212"/>
    </source>
</evidence>
<evidence type="ECO:0000313" key="1">
    <source>
        <dbReference type="EMBL" id="QZE13299.1"/>
    </source>
</evidence>
<accession>A0AC61NQW0</accession>
<dbReference type="EMBL" id="CP081303">
    <property type="protein sequence ID" value="QZE13299.1"/>
    <property type="molecule type" value="Genomic_DNA"/>
</dbReference>
<name>A0AC61NQW0_9BACT</name>
<gene>
    <name evidence="1" type="ORF">K4L44_11955</name>
</gene>
<reference evidence="1" key="1">
    <citation type="submission" date="2021-08" db="EMBL/GenBank/DDBJ databases">
        <title>Novel anaerobic bacterium isolated from sea squirt in East Sea, Republic of Korea.</title>
        <authorList>
            <person name="Nguyen T.H."/>
            <person name="Li Z."/>
            <person name="Lee Y.-J."/>
            <person name="Ko J."/>
            <person name="Kim S.-G."/>
        </authorList>
    </citation>
    <scope>NUCLEOTIDE SEQUENCE</scope>
    <source>
        <strain evidence="1">KCTC 25031</strain>
    </source>
</reference>